<dbReference type="Proteomes" id="UP001155241">
    <property type="component" value="Unassembled WGS sequence"/>
</dbReference>
<keyword evidence="8" id="KW-0969">Cilium</keyword>
<keyword evidence="9" id="KW-1185">Reference proteome</keyword>
<feature type="domain" description="Flagellar basal-body/hook protein C-terminal" evidence="6">
    <location>
        <begin position="202"/>
        <end position="245"/>
    </location>
</feature>
<dbReference type="InterPro" id="IPR001444">
    <property type="entry name" value="Flag_bb_rod_N"/>
</dbReference>
<dbReference type="InterPro" id="IPR010930">
    <property type="entry name" value="Flg_bb/hook_C_dom"/>
</dbReference>
<organism evidence="8 9">
    <name type="scientific">Aeoliella straminimaris</name>
    <dbReference type="NCBI Taxonomy" id="2954799"/>
    <lineage>
        <taxon>Bacteria</taxon>
        <taxon>Pseudomonadati</taxon>
        <taxon>Planctomycetota</taxon>
        <taxon>Planctomycetia</taxon>
        <taxon>Pirellulales</taxon>
        <taxon>Lacipirellulaceae</taxon>
        <taxon>Aeoliella</taxon>
    </lineage>
</organism>
<dbReference type="InterPro" id="IPR020013">
    <property type="entry name" value="Flagellar_FlgE/F/G"/>
</dbReference>
<dbReference type="NCBIfam" id="TIGR02490">
    <property type="entry name" value="flgF"/>
    <property type="match status" value="1"/>
</dbReference>
<keyword evidence="8" id="KW-0282">Flagellum</keyword>
<feature type="domain" description="Flagellar hook protein FlgE/F/G-like D1" evidence="7">
    <location>
        <begin position="92"/>
        <end position="157"/>
    </location>
</feature>
<accession>A0A9X2JFJ1</accession>
<comment type="caution">
    <text evidence="8">The sequence shown here is derived from an EMBL/GenBank/DDBJ whole genome shotgun (WGS) entry which is preliminary data.</text>
</comment>
<dbReference type="GO" id="GO:0030694">
    <property type="term" value="C:bacterial-type flagellum basal body, rod"/>
    <property type="evidence" value="ECO:0007669"/>
    <property type="project" value="InterPro"/>
</dbReference>
<dbReference type="InterPro" id="IPR012836">
    <property type="entry name" value="FlgF"/>
</dbReference>
<comment type="similarity">
    <text evidence="2 4">Belongs to the flagella basal body rod proteins family.</text>
</comment>
<evidence type="ECO:0000259" key="7">
    <source>
        <dbReference type="Pfam" id="PF22692"/>
    </source>
</evidence>
<dbReference type="PANTHER" id="PTHR30435">
    <property type="entry name" value="FLAGELLAR PROTEIN"/>
    <property type="match status" value="1"/>
</dbReference>
<evidence type="ECO:0000256" key="3">
    <source>
        <dbReference type="ARBA" id="ARBA00023143"/>
    </source>
</evidence>
<dbReference type="RefSeq" id="WP_252851871.1">
    <property type="nucleotide sequence ID" value="NZ_JAMXLR010000026.1"/>
</dbReference>
<dbReference type="InterPro" id="IPR019776">
    <property type="entry name" value="Flagellar_basal_body_rod_CS"/>
</dbReference>
<evidence type="ECO:0000256" key="2">
    <source>
        <dbReference type="ARBA" id="ARBA00009677"/>
    </source>
</evidence>
<dbReference type="GO" id="GO:0071978">
    <property type="term" value="P:bacterial-type flagellum-dependent swarming motility"/>
    <property type="evidence" value="ECO:0007669"/>
    <property type="project" value="TreeGrafter"/>
</dbReference>
<dbReference type="InterPro" id="IPR037925">
    <property type="entry name" value="FlgE/F/G-like"/>
</dbReference>
<dbReference type="EMBL" id="JAMXLR010000026">
    <property type="protein sequence ID" value="MCO6043766.1"/>
    <property type="molecule type" value="Genomic_DNA"/>
</dbReference>
<dbReference type="PROSITE" id="PS00588">
    <property type="entry name" value="FLAGELLA_BB_ROD"/>
    <property type="match status" value="1"/>
</dbReference>
<dbReference type="SUPFAM" id="SSF117143">
    <property type="entry name" value="Flagellar hook protein flgE"/>
    <property type="match status" value="1"/>
</dbReference>
<dbReference type="PANTHER" id="PTHR30435:SF19">
    <property type="entry name" value="FLAGELLAR BASAL-BODY ROD PROTEIN FLGG"/>
    <property type="match status" value="1"/>
</dbReference>
<gene>
    <name evidence="8" type="primary">flgF</name>
    <name evidence="8" type="ORF">NG895_07590</name>
</gene>
<evidence type="ECO:0000259" key="5">
    <source>
        <dbReference type="Pfam" id="PF00460"/>
    </source>
</evidence>
<proteinExistence type="inferred from homology"/>
<dbReference type="Pfam" id="PF06429">
    <property type="entry name" value="Flg_bbr_C"/>
    <property type="match status" value="1"/>
</dbReference>
<feature type="domain" description="Flagellar basal body rod protein N-terminal" evidence="5">
    <location>
        <begin position="5"/>
        <end position="35"/>
    </location>
</feature>
<evidence type="ECO:0000256" key="4">
    <source>
        <dbReference type="RuleBase" id="RU362116"/>
    </source>
</evidence>
<comment type="subcellular location">
    <subcellularLocation>
        <location evidence="1 4">Bacterial flagellum basal body</location>
    </subcellularLocation>
</comment>
<reference evidence="8" key="1">
    <citation type="submission" date="2022-06" db="EMBL/GenBank/DDBJ databases">
        <title>Aeoliella straminimaris, a novel planctomycete from sediments.</title>
        <authorList>
            <person name="Vitorino I.R."/>
            <person name="Lage O.M."/>
        </authorList>
    </citation>
    <scope>NUCLEOTIDE SEQUENCE</scope>
    <source>
        <strain evidence="8">ICT_H6.2</strain>
    </source>
</reference>
<dbReference type="InterPro" id="IPR053967">
    <property type="entry name" value="LlgE_F_G-like_D1"/>
</dbReference>
<dbReference type="Pfam" id="PF22692">
    <property type="entry name" value="LlgE_F_G_D1"/>
    <property type="match status" value="1"/>
</dbReference>
<keyword evidence="8" id="KW-0966">Cell projection</keyword>
<dbReference type="AlphaFoldDB" id="A0A9X2JFJ1"/>
<keyword evidence="3 4" id="KW-0975">Bacterial flagellum</keyword>
<evidence type="ECO:0000256" key="1">
    <source>
        <dbReference type="ARBA" id="ARBA00004117"/>
    </source>
</evidence>
<name>A0A9X2JFJ1_9BACT</name>
<protein>
    <submittedName>
        <fullName evidence="8">Flagellar basal-body rod protein FlgF</fullName>
    </submittedName>
</protein>
<evidence type="ECO:0000313" key="9">
    <source>
        <dbReference type="Proteomes" id="UP001155241"/>
    </source>
</evidence>
<sequence length="250" mass="26904">MPYGMYMSAEGAQVQQQRLEVIANNLANVNTVGFKPDVVSFQSRLAEAFQQGDGYEGDRTKNNVGGGVNVIDTTTDFTAGRLQTTGNDLDLAVIGDGFFQVRDQSGQQLLTRAGNFSIDSQNRLVTQNGMLVLDSGGSEITLDPQLPFEISATGHVSQNGSRVPIGLVGPQSLGDLVKVGHNLFQPLGPVSQLEAGRREVRSGVLEMSGTQSVRQMTDMIETQRAFEANVRIIQSQDSMTGNLISRVLQA</sequence>
<dbReference type="Pfam" id="PF00460">
    <property type="entry name" value="Flg_bb_rod"/>
    <property type="match status" value="1"/>
</dbReference>
<evidence type="ECO:0000313" key="8">
    <source>
        <dbReference type="EMBL" id="MCO6043766.1"/>
    </source>
</evidence>
<dbReference type="NCBIfam" id="TIGR03506">
    <property type="entry name" value="FlgEFG_subfam"/>
    <property type="match status" value="1"/>
</dbReference>
<evidence type="ECO:0000259" key="6">
    <source>
        <dbReference type="Pfam" id="PF06429"/>
    </source>
</evidence>